<name>A0A8G1RZK7_9EURO</name>
<evidence type="ECO:0000313" key="2">
    <source>
        <dbReference type="EMBL" id="RAK81913.1"/>
    </source>
</evidence>
<evidence type="ECO:0000313" key="3">
    <source>
        <dbReference type="Proteomes" id="UP000249789"/>
    </source>
</evidence>
<feature type="transmembrane region" description="Helical" evidence="1">
    <location>
        <begin position="20"/>
        <end position="41"/>
    </location>
</feature>
<feature type="transmembrane region" description="Helical" evidence="1">
    <location>
        <begin position="80"/>
        <end position="100"/>
    </location>
</feature>
<protein>
    <submittedName>
        <fullName evidence="2">Uncharacterized protein</fullName>
    </submittedName>
</protein>
<dbReference type="EMBL" id="KZ824624">
    <property type="protein sequence ID" value="RAK81913.1"/>
    <property type="molecule type" value="Genomic_DNA"/>
</dbReference>
<dbReference type="AlphaFoldDB" id="A0A8G1RZK7"/>
<dbReference type="VEuPathDB" id="FungiDB:BO72DRAFT_492138"/>
<feature type="transmembrane region" description="Helical" evidence="1">
    <location>
        <begin position="48"/>
        <end position="68"/>
    </location>
</feature>
<keyword evidence="1" id="KW-0472">Membrane</keyword>
<evidence type="ECO:0000256" key="1">
    <source>
        <dbReference type="SAM" id="Phobius"/>
    </source>
</evidence>
<organism evidence="2 3">
    <name type="scientific">Aspergillus fijiensis CBS 313.89</name>
    <dbReference type="NCBI Taxonomy" id="1448319"/>
    <lineage>
        <taxon>Eukaryota</taxon>
        <taxon>Fungi</taxon>
        <taxon>Dikarya</taxon>
        <taxon>Ascomycota</taxon>
        <taxon>Pezizomycotina</taxon>
        <taxon>Eurotiomycetes</taxon>
        <taxon>Eurotiomycetidae</taxon>
        <taxon>Eurotiales</taxon>
        <taxon>Aspergillaceae</taxon>
        <taxon>Aspergillus</taxon>
    </lineage>
</organism>
<dbReference type="RefSeq" id="XP_040805923.1">
    <property type="nucleotide sequence ID" value="XM_040948262.1"/>
</dbReference>
<sequence>MFELPQRFEMVNQLSPFHAAIRFIPFTVAAPVGSILASTVAKMFKVPLLYLLGISSLKQVVAYVLLGTVSGQHDISARQYGYQVLAGLACGINIPLLTLMTPYATGKRDHAVAMGGLPSFE</sequence>
<reference evidence="2 3" key="1">
    <citation type="submission" date="2018-02" db="EMBL/GenBank/DDBJ databases">
        <title>The genomes of Aspergillus section Nigri reveals drivers in fungal speciation.</title>
        <authorList>
            <consortium name="DOE Joint Genome Institute"/>
            <person name="Vesth T.C."/>
            <person name="Nybo J."/>
            <person name="Theobald S."/>
            <person name="Brandl J."/>
            <person name="Frisvad J.C."/>
            <person name="Nielsen K.F."/>
            <person name="Lyhne E.K."/>
            <person name="Kogle M.E."/>
            <person name="Kuo A."/>
            <person name="Riley R."/>
            <person name="Clum A."/>
            <person name="Nolan M."/>
            <person name="Lipzen A."/>
            <person name="Salamov A."/>
            <person name="Henrissat B."/>
            <person name="Wiebenga A."/>
            <person name="De vries R.P."/>
            <person name="Grigoriev I.V."/>
            <person name="Mortensen U.H."/>
            <person name="Andersen M.R."/>
            <person name="Baker S.E."/>
        </authorList>
    </citation>
    <scope>NUCLEOTIDE SEQUENCE [LARGE SCALE GENOMIC DNA]</scope>
    <source>
        <strain evidence="2 3">CBS 313.89</strain>
    </source>
</reference>
<dbReference type="GeneID" id="63865595"/>
<dbReference type="SUPFAM" id="SSF103473">
    <property type="entry name" value="MFS general substrate transporter"/>
    <property type="match status" value="1"/>
</dbReference>
<keyword evidence="1" id="KW-0812">Transmembrane</keyword>
<dbReference type="InterPro" id="IPR036259">
    <property type="entry name" value="MFS_trans_sf"/>
</dbReference>
<keyword evidence="1" id="KW-1133">Transmembrane helix</keyword>
<dbReference type="OrthoDB" id="440553at2759"/>
<gene>
    <name evidence="2" type="ORF">BO72DRAFT_492138</name>
</gene>
<keyword evidence="3" id="KW-1185">Reference proteome</keyword>
<dbReference type="Proteomes" id="UP000249789">
    <property type="component" value="Unassembled WGS sequence"/>
</dbReference>
<accession>A0A8G1RZK7</accession>
<proteinExistence type="predicted"/>